<name>A0A3A5KEH2_9HYPH</name>
<dbReference type="InterPro" id="IPR027417">
    <property type="entry name" value="P-loop_NTPase"/>
</dbReference>
<dbReference type="RefSeq" id="WP_120017212.1">
    <property type="nucleotide sequence ID" value="NZ_QZWZ01000025.1"/>
</dbReference>
<proteinExistence type="predicted"/>
<protein>
    <recommendedName>
        <fullName evidence="3">Sulfotransferase family protein</fullName>
    </recommendedName>
</protein>
<dbReference type="AlphaFoldDB" id="A0A3A5KEH2"/>
<evidence type="ECO:0008006" key="3">
    <source>
        <dbReference type="Google" id="ProtNLM"/>
    </source>
</evidence>
<dbReference type="OrthoDB" id="8447154at2"/>
<accession>A0A3A5KEH2</accession>
<dbReference type="EMBL" id="QZWZ01000025">
    <property type="protein sequence ID" value="RJT32727.1"/>
    <property type="molecule type" value="Genomic_DNA"/>
</dbReference>
<dbReference type="Gene3D" id="3.40.50.300">
    <property type="entry name" value="P-loop containing nucleotide triphosphate hydrolases"/>
    <property type="match status" value="1"/>
</dbReference>
<evidence type="ECO:0000313" key="2">
    <source>
        <dbReference type="Proteomes" id="UP000272706"/>
    </source>
</evidence>
<dbReference type="Proteomes" id="UP000272706">
    <property type="component" value="Unassembled WGS sequence"/>
</dbReference>
<keyword evidence="2" id="KW-1185">Reference proteome</keyword>
<sequence length="379" mass="44138">MRLILHIGTHKTGSTALQQFLSANAKGLSEYGICYASPVHEFNFNSIVSAFLLDGQEKFRYFLLENLRKAERNGAHTIIASSENLYAMVRYLACFKAEKTSAEVLAKERSLIERLRAAIPGHVECHVLCYVRRPDHYLESLYNQNVKRGALLTGDVVDFLNTINDMLDYHRYLSIWRDVFGSRACSVRAYEAALPNLIDDFARHVLGTDISAFTQQHLRVNERLSRDVLEYKRVRNEHTLYSERILERRIYALVDKRITSPNTNHEYLSPDERAALLSRLEPSLERLRTEFTLPPFPRFNLETARASWQPYPGLSLEKRREIEFHYNAVQRQIGFRLERRLMRAASLTRRRLPFLAWLLDFARGSGIRRLLLEATSRFQ</sequence>
<dbReference type="SUPFAM" id="SSF52540">
    <property type="entry name" value="P-loop containing nucleoside triphosphate hydrolases"/>
    <property type="match status" value="1"/>
</dbReference>
<reference evidence="1 2" key="1">
    <citation type="submission" date="2018-09" db="EMBL/GenBank/DDBJ databases">
        <title>Mesorhizobium carmichaelinearum sp. nov. isolated from Carmichaelinea spp. root nodules in New Zealand.</title>
        <authorList>
            <person name="De Meyer S.E."/>
        </authorList>
    </citation>
    <scope>NUCLEOTIDE SEQUENCE [LARGE SCALE GENOMIC DNA]</scope>
    <source>
        <strain evidence="1 2">ICMP19557</strain>
    </source>
</reference>
<comment type="caution">
    <text evidence="1">The sequence shown here is derived from an EMBL/GenBank/DDBJ whole genome shotgun (WGS) entry which is preliminary data.</text>
</comment>
<gene>
    <name evidence="1" type="ORF">D3227_26480</name>
</gene>
<evidence type="ECO:0000313" key="1">
    <source>
        <dbReference type="EMBL" id="RJT32727.1"/>
    </source>
</evidence>
<organism evidence="1 2">
    <name type="scientific">Mesorhizobium waimense</name>
    <dbReference type="NCBI Taxonomy" id="1300307"/>
    <lineage>
        <taxon>Bacteria</taxon>
        <taxon>Pseudomonadati</taxon>
        <taxon>Pseudomonadota</taxon>
        <taxon>Alphaproteobacteria</taxon>
        <taxon>Hyphomicrobiales</taxon>
        <taxon>Phyllobacteriaceae</taxon>
        <taxon>Mesorhizobium</taxon>
    </lineage>
</organism>